<accession>A0ABQ3UQ38</accession>
<protein>
    <recommendedName>
        <fullName evidence="3">DUF2267 domain-containing protein</fullName>
    </recommendedName>
</protein>
<dbReference type="Proteomes" id="UP000654345">
    <property type="component" value="Unassembled WGS sequence"/>
</dbReference>
<proteinExistence type="predicted"/>
<comment type="caution">
    <text evidence="1">The sequence shown here is derived from an EMBL/GenBank/DDBJ whole genome shotgun (WGS) entry which is preliminary data.</text>
</comment>
<name>A0ABQ3UQ38_9CHLR</name>
<keyword evidence="2" id="KW-1185">Reference proteome</keyword>
<evidence type="ECO:0000313" key="2">
    <source>
        <dbReference type="Proteomes" id="UP000654345"/>
    </source>
</evidence>
<reference evidence="1 2" key="1">
    <citation type="journal article" date="2021" name="Int. J. Syst. Evol. Microbiol.">
        <title>Reticulibacter mediterranei gen. nov., sp. nov., within the new family Reticulibacteraceae fam. nov., and Ktedonospora formicarum gen. nov., sp. nov., Ktedonobacter robiniae sp. nov., Dictyobacter formicarum sp. nov. and Dictyobacter arantiisoli sp. nov., belonging to the class Ktedonobacteria.</title>
        <authorList>
            <person name="Yabe S."/>
            <person name="Zheng Y."/>
            <person name="Wang C.M."/>
            <person name="Sakai Y."/>
            <person name="Abe K."/>
            <person name="Yokota A."/>
            <person name="Donadio S."/>
            <person name="Cavaletti L."/>
            <person name="Monciardini P."/>
        </authorList>
    </citation>
    <scope>NUCLEOTIDE SEQUENCE [LARGE SCALE GENOMIC DNA]</scope>
    <source>
        <strain evidence="1 2">SOSP1-30</strain>
    </source>
</reference>
<dbReference type="EMBL" id="BNJG01000001">
    <property type="protein sequence ID" value="GHO54883.1"/>
    <property type="molecule type" value="Genomic_DNA"/>
</dbReference>
<dbReference type="RefSeq" id="WP_201371544.1">
    <property type="nucleotide sequence ID" value="NZ_BNJG01000001.1"/>
</dbReference>
<evidence type="ECO:0008006" key="3">
    <source>
        <dbReference type="Google" id="ProtNLM"/>
    </source>
</evidence>
<evidence type="ECO:0000313" key="1">
    <source>
        <dbReference type="EMBL" id="GHO54883.1"/>
    </source>
</evidence>
<organism evidence="1 2">
    <name type="scientific">Ktedonobacter robiniae</name>
    <dbReference type="NCBI Taxonomy" id="2778365"/>
    <lineage>
        <taxon>Bacteria</taxon>
        <taxon>Bacillati</taxon>
        <taxon>Chloroflexota</taxon>
        <taxon>Ktedonobacteria</taxon>
        <taxon>Ktedonobacterales</taxon>
        <taxon>Ktedonobacteraceae</taxon>
        <taxon>Ktedonobacter</taxon>
    </lineage>
</organism>
<sequence length="124" mass="13916">MSYLPDNSSSISREQITEAFLKAISLIDKRVYPYLGRATTRVLVQGAAKRVMDKHPFLGCLIKRPYTDIHPSAIQEELSGVTPTELVNGLNDLLDECFAGLRELTGDLIVPHLHEEVTQQLRQL</sequence>
<gene>
    <name evidence="1" type="ORF">KSB_33580</name>
</gene>